<dbReference type="PANTHER" id="PTHR21726">
    <property type="entry name" value="PHOSPHATIDYLINOSITOL N-ACETYLGLUCOSAMINYLTRANSFERASE SUBUNIT P DOWN SYNDROME CRITICAL REGION PROTEIN 5 -RELATED"/>
    <property type="match status" value="1"/>
</dbReference>
<feature type="region of interest" description="Disordered" evidence="1">
    <location>
        <begin position="186"/>
        <end position="242"/>
    </location>
</feature>
<proteinExistence type="predicted"/>
<feature type="compositionally biased region" description="Polar residues" evidence="1">
    <location>
        <begin position="344"/>
        <end position="365"/>
    </location>
</feature>
<protein>
    <recommendedName>
        <fullName evidence="2">DUF4378 domain-containing protein</fullName>
    </recommendedName>
</protein>
<dbReference type="Proteomes" id="UP001187192">
    <property type="component" value="Unassembled WGS sequence"/>
</dbReference>
<accession>A0AA87YTE5</accession>
<reference evidence="3" key="1">
    <citation type="submission" date="2023-07" db="EMBL/GenBank/DDBJ databases">
        <title>draft genome sequence of fig (Ficus carica).</title>
        <authorList>
            <person name="Takahashi T."/>
            <person name="Nishimura K."/>
        </authorList>
    </citation>
    <scope>NUCLEOTIDE SEQUENCE</scope>
</reference>
<name>A0AA87YTE5_FICCA</name>
<dbReference type="PANTHER" id="PTHR21726:SF29">
    <property type="entry name" value="EXPRESSED PROTEIN"/>
    <property type="match status" value="1"/>
</dbReference>
<dbReference type="InterPro" id="IPR025486">
    <property type="entry name" value="DUF4378"/>
</dbReference>
<comment type="caution">
    <text evidence="3">The sequence shown here is derived from an EMBL/GenBank/DDBJ whole genome shotgun (WGS) entry which is preliminary data.</text>
</comment>
<gene>
    <name evidence="3" type="ORF">TIFTF001_048996</name>
</gene>
<feature type="domain" description="DUF4378" evidence="2">
    <location>
        <begin position="685"/>
        <end position="834"/>
    </location>
</feature>
<evidence type="ECO:0000313" key="4">
    <source>
        <dbReference type="Proteomes" id="UP001187192"/>
    </source>
</evidence>
<evidence type="ECO:0000259" key="2">
    <source>
        <dbReference type="Pfam" id="PF14309"/>
    </source>
</evidence>
<dbReference type="EMBL" id="BTGU01006707">
    <property type="protein sequence ID" value="GMN22537.1"/>
    <property type="molecule type" value="Genomic_DNA"/>
</dbReference>
<evidence type="ECO:0000256" key="1">
    <source>
        <dbReference type="SAM" id="MobiDB-lite"/>
    </source>
</evidence>
<sequence length="842" mass="92732">MGLDSLPTSNFQEQPYSTPFFDTRSLQDAHYHRKNFEYYHDLQIMHSGNLLRKGEGQSCRNLVESNPKKTPSRPIEKFQTEVLPPRSAKSIPITHHKLLSPIKSPGFVPSNNALHIMEDAAKIIEPGPKPTAKSRIPPVALSSVPLKVQALKEKLEATQKANLVGSSLATFKGQYLKGKAKAAHRTSRLAEASQRPFESNAAKYHKGQSMNKSWNGSVDTSFRATPDKEEGSSSGSKNKGKSISLAIQAKVNVQKREGLNLSSSRNEATEKQQSEVKSSPTFRSQQTTQKNLHKKSLMQTSSGVLRQNNQKQNSLIDKENSLIKPSVSNSQGGRKLVSRDSSGRQKGSSRNGGNSKIGSRKSGSTMDIDKEAPYSSARNGPRKKISIDGDRQFNKNQVGAKTMNPKNQKPVQSNPVADGSYNWAEDSRRKGMDVGSFTFTAPLPRSLPGSESSGKRMLLDSDNMKLSSLGYNAIGGDALSMLLEGELTSGLESSTLGSAKGVSASSLSSKSRLEKVVPTLDAVSATPSINEQRDQHLLLNKDRFGSQYNFEFSTTGTPSSRFKQKFQGNSEMDESSTSHFDGGKVRDCRHPRPVSIFEPSFLDESCDSSLTSVRNNSTEGSKLCSSVQAQEVNSLSFSKKFHPMEADMELSDSASSTSSTTMARKHAVTLTTTDLSKTTDWEQGYVKEVLFNVELMFKDYALGRSPDIINPHLFNLLESRKGSSESYYDGDTRLRRKVLFDSVSECLDLRYQRCTGGGYKMWVKGVAMLRRNERLAEEVYKEISGWESLGDSTVDELAYKDMSSQYGKGLDFEVEGFELGVEIEAQICDSLIGEIVADLLIF</sequence>
<feature type="compositionally biased region" description="Polar residues" evidence="1">
    <location>
        <begin position="275"/>
        <end position="290"/>
    </location>
</feature>
<feature type="region of interest" description="Disordered" evidence="1">
    <location>
        <begin position="256"/>
        <end position="420"/>
    </location>
</feature>
<feature type="compositionally biased region" description="Polar residues" evidence="1">
    <location>
        <begin position="297"/>
        <end position="315"/>
    </location>
</feature>
<keyword evidence="4" id="KW-1185">Reference proteome</keyword>
<dbReference type="AlphaFoldDB" id="A0AA87YTE5"/>
<feature type="compositionally biased region" description="Polar residues" evidence="1">
    <location>
        <begin position="208"/>
        <end position="223"/>
    </location>
</feature>
<feature type="compositionally biased region" description="Polar residues" evidence="1">
    <location>
        <begin position="394"/>
        <end position="415"/>
    </location>
</feature>
<feature type="compositionally biased region" description="Low complexity" evidence="1">
    <location>
        <begin position="232"/>
        <end position="242"/>
    </location>
</feature>
<organism evidence="3 4">
    <name type="scientific">Ficus carica</name>
    <name type="common">Common fig</name>
    <dbReference type="NCBI Taxonomy" id="3494"/>
    <lineage>
        <taxon>Eukaryota</taxon>
        <taxon>Viridiplantae</taxon>
        <taxon>Streptophyta</taxon>
        <taxon>Embryophyta</taxon>
        <taxon>Tracheophyta</taxon>
        <taxon>Spermatophyta</taxon>
        <taxon>Magnoliopsida</taxon>
        <taxon>eudicotyledons</taxon>
        <taxon>Gunneridae</taxon>
        <taxon>Pentapetalae</taxon>
        <taxon>rosids</taxon>
        <taxon>fabids</taxon>
        <taxon>Rosales</taxon>
        <taxon>Moraceae</taxon>
        <taxon>Ficeae</taxon>
        <taxon>Ficus</taxon>
    </lineage>
</organism>
<evidence type="ECO:0000313" key="3">
    <source>
        <dbReference type="EMBL" id="GMN22537.1"/>
    </source>
</evidence>
<dbReference type="Pfam" id="PF14309">
    <property type="entry name" value="DUF4378"/>
    <property type="match status" value="1"/>
</dbReference>